<dbReference type="Proteomes" id="UP000245119">
    <property type="component" value="Linkage Group LG12"/>
</dbReference>
<proteinExistence type="predicted"/>
<sequence length="114" mass="12462">MADDIDDLLDEVEKKYLEKGKQPVDSNTKSRCNVEDDLNDLLSDDSLGKHHRKTNAKTKEGAVTVSTDGISRCYPVFLGGSADPTGQGTSISHRFTCILLPVQLADNDNYCATE</sequence>
<organism evidence="1 2">
    <name type="scientific">Pomacea canaliculata</name>
    <name type="common">Golden apple snail</name>
    <dbReference type="NCBI Taxonomy" id="400727"/>
    <lineage>
        <taxon>Eukaryota</taxon>
        <taxon>Metazoa</taxon>
        <taxon>Spiralia</taxon>
        <taxon>Lophotrochozoa</taxon>
        <taxon>Mollusca</taxon>
        <taxon>Gastropoda</taxon>
        <taxon>Caenogastropoda</taxon>
        <taxon>Architaenioglossa</taxon>
        <taxon>Ampullarioidea</taxon>
        <taxon>Ampullariidae</taxon>
        <taxon>Pomacea</taxon>
    </lineage>
</organism>
<comment type="caution">
    <text evidence="1">The sequence shown here is derived from an EMBL/GenBank/DDBJ whole genome shotgun (WGS) entry which is preliminary data.</text>
</comment>
<accession>A0A2T7NJ96</accession>
<evidence type="ECO:0000313" key="2">
    <source>
        <dbReference type="Proteomes" id="UP000245119"/>
    </source>
</evidence>
<gene>
    <name evidence="1" type="ORF">C0Q70_19412</name>
</gene>
<dbReference type="OrthoDB" id="259905at2759"/>
<keyword evidence="2" id="KW-1185">Reference proteome</keyword>
<dbReference type="EMBL" id="PZQS01000012">
    <property type="protein sequence ID" value="PVD21241.1"/>
    <property type="molecule type" value="Genomic_DNA"/>
</dbReference>
<name>A0A2T7NJ96_POMCA</name>
<evidence type="ECO:0000313" key="1">
    <source>
        <dbReference type="EMBL" id="PVD21241.1"/>
    </source>
</evidence>
<reference evidence="1 2" key="1">
    <citation type="submission" date="2018-04" db="EMBL/GenBank/DDBJ databases">
        <title>The genome of golden apple snail Pomacea canaliculata provides insight into stress tolerance and invasive adaptation.</title>
        <authorList>
            <person name="Liu C."/>
            <person name="Liu B."/>
            <person name="Ren Y."/>
            <person name="Zhang Y."/>
            <person name="Wang H."/>
            <person name="Li S."/>
            <person name="Jiang F."/>
            <person name="Yin L."/>
            <person name="Zhang G."/>
            <person name="Qian W."/>
            <person name="Fan W."/>
        </authorList>
    </citation>
    <scope>NUCLEOTIDE SEQUENCE [LARGE SCALE GENOMIC DNA]</scope>
    <source>
        <strain evidence="1">SZHN2017</strain>
        <tissue evidence="1">Muscle</tissue>
    </source>
</reference>
<dbReference type="AlphaFoldDB" id="A0A2T7NJ96"/>
<protein>
    <submittedName>
        <fullName evidence="1">Uncharacterized protein</fullName>
    </submittedName>
</protein>